<keyword evidence="2" id="KW-1185">Reference proteome</keyword>
<dbReference type="OrthoDB" id="6155763at2759"/>
<name>A0A2G8JYM5_STIJA</name>
<proteinExistence type="predicted"/>
<gene>
    <name evidence="1" type="ORF">BSL78_22278</name>
</gene>
<organism evidence="1 2">
    <name type="scientific">Stichopus japonicus</name>
    <name type="common">Sea cucumber</name>
    <dbReference type="NCBI Taxonomy" id="307972"/>
    <lineage>
        <taxon>Eukaryota</taxon>
        <taxon>Metazoa</taxon>
        <taxon>Echinodermata</taxon>
        <taxon>Eleutherozoa</taxon>
        <taxon>Echinozoa</taxon>
        <taxon>Holothuroidea</taxon>
        <taxon>Aspidochirotacea</taxon>
        <taxon>Aspidochirotida</taxon>
        <taxon>Stichopodidae</taxon>
        <taxon>Apostichopus</taxon>
    </lineage>
</organism>
<evidence type="ECO:0000313" key="1">
    <source>
        <dbReference type="EMBL" id="PIK40848.1"/>
    </source>
</evidence>
<comment type="caution">
    <text evidence="1">The sequence shown here is derived from an EMBL/GenBank/DDBJ whole genome shotgun (WGS) entry which is preliminary data.</text>
</comment>
<protein>
    <recommendedName>
        <fullName evidence="3">RNA-directed DNA polymerase from mobile element jockey-like</fullName>
    </recommendedName>
</protein>
<evidence type="ECO:0000313" key="2">
    <source>
        <dbReference type="Proteomes" id="UP000230750"/>
    </source>
</evidence>
<dbReference type="EMBL" id="MRZV01001077">
    <property type="protein sequence ID" value="PIK40848.1"/>
    <property type="molecule type" value="Genomic_DNA"/>
</dbReference>
<dbReference type="Proteomes" id="UP000230750">
    <property type="component" value="Unassembled WGS sequence"/>
</dbReference>
<evidence type="ECO:0008006" key="3">
    <source>
        <dbReference type="Google" id="ProtNLM"/>
    </source>
</evidence>
<sequence length="190" mass="21347">MAAHKLRLNDSKTEFIILGTPVQLTKVVNKSIKVGGASIASCDQVRNLGVIFDKHMKMDKHIRYLIQRLQRLQNSAARFVVDCYDFNTPSLSILHSLHWLPVEFRIKFKVLLLVYKCIHGMAPGYLSDDLSFQVNTRYTLRSSNTLTLTLPRTKLKTYGDRAFPSAGPKLWNGLPISVQSSPLSVSSSLA</sequence>
<accession>A0A2G8JYM5</accession>
<reference evidence="1 2" key="1">
    <citation type="journal article" date="2017" name="PLoS Biol.">
        <title>The sea cucumber genome provides insights into morphological evolution and visceral regeneration.</title>
        <authorList>
            <person name="Zhang X."/>
            <person name="Sun L."/>
            <person name="Yuan J."/>
            <person name="Sun Y."/>
            <person name="Gao Y."/>
            <person name="Zhang L."/>
            <person name="Li S."/>
            <person name="Dai H."/>
            <person name="Hamel J.F."/>
            <person name="Liu C."/>
            <person name="Yu Y."/>
            <person name="Liu S."/>
            <person name="Lin W."/>
            <person name="Guo K."/>
            <person name="Jin S."/>
            <person name="Xu P."/>
            <person name="Storey K.B."/>
            <person name="Huan P."/>
            <person name="Zhang T."/>
            <person name="Zhou Y."/>
            <person name="Zhang J."/>
            <person name="Lin C."/>
            <person name="Li X."/>
            <person name="Xing L."/>
            <person name="Huo D."/>
            <person name="Sun M."/>
            <person name="Wang L."/>
            <person name="Mercier A."/>
            <person name="Li F."/>
            <person name="Yang H."/>
            <person name="Xiang J."/>
        </authorList>
    </citation>
    <scope>NUCLEOTIDE SEQUENCE [LARGE SCALE GENOMIC DNA]</scope>
    <source>
        <strain evidence="1">Shaxun</strain>
        <tissue evidence="1">Muscle</tissue>
    </source>
</reference>
<dbReference type="AlphaFoldDB" id="A0A2G8JYM5"/>
<dbReference type="STRING" id="307972.A0A2G8JYM5"/>
<dbReference type="PANTHER" id="PTHR33332">
    <property type="entry name" value="REVERSE TRANSCRIPTASE DOMAIN-CONTAINING PROTEIN"/>
    <property type="match status" value="1"/>
</dbReference>